<feature type="domain" description="Cadherin" evidence="9">
    <location>
        <begin position="158"/>
        <end position="259"/>
    </location>
</feature>
<name>A0A9P0DHW6_9CUCU</name>
<feature type="domain" description="Cadherin" evidence="9">
    <location>
        <begin position="883"/>
        <end position="974"/>
    </location>
</feature>
<dbReference type="InterPro" id="IPR002126">
    <property type="entry name" value="Cadherin-like_dom"/>
</dbReference>
<sequence length="1680" mass="190204">MCILPSIFICHFLLSIACGYVIEQGPTDLILNWNNSTRDKYVVDLKENNHIDGSDYLLLFTIKEVSAEPQFRPGPASFQYEMVPKGNSTYEFYITQFMDYETETSHTYLLTSVVDGTQAVTITIHIINYDDENPTLTAPMCTMEENTDYSDANTECTATLSDPDGWLSQTTFTIINSNPSAEKPLEREDEIFEFNFNQSISDTTYSTTVYLTTTMQLDYETKIFYSFVVQAKDGALHPTVPKEDVTCIVNVKDLNDMPPQWTDYFTTGEIDEEVSYRYEMTAVDGDKGINANITYHLVSYDEGICTDSCITITTENKKAIIKVNPIDRDAKDISTYKFKVMAIEDDEPPYNDNITITFFVNDIDDNSPLMINVSSINETTIDLVDEDPKIVDFTFYENFAGTINGHIFIQDIDTGENAQFTVALVEDESQERKANYTDAFLIVPTAGYRKGEFQITVKNAKYLDYEDEIWRDFTFYVQSTGNKNQTKQDNLLVQIDLVDYNDELPIFKNPSYTASVNETIKKGTQIIVVQATDRDAEDKILKHQLIGSNTITSLLNIESATGEISVAVEDAFDYDRINPVIFQVQAIDLVNHTTTVSVTINLLDVNNKAPTYKVAEVIRVDENQVIDIKLNATITASDVDTTRDLVAEINWDKSYAMKNSIKLDLTKPPLKQAVEFLKLDYDKISEDTIEITLLVNDNNDAETAPDYETFDTLYLDLNITDLNTEVPEFEKQKSIDALIVVYINDINDNAPIFTNETIAKKRSVLEKLTKGTIVGTIEAVDLDVGSVVEYACNLNKTFDWFECDKFGQITTKTSAIDADIGVFYVDLNCTATDGYWITWHVFSIDILDTNDQWPQIDVNATSPSAETVKVDEKSETGTLVTTIRYRDADRDKPFHTVNCTINETEECFGFFEIKINELYVLNGGDNLDRDTKKPNYTCTPTCYDNRLKEQDQGQNFNTTTSFLIILKDINDHWPELITKSVSASENLKQDDLIDKIIAEDLDEGKNSEIDMTILSVEKLDDKTEKDYSNLFRLYKNESDYYTDISTIKQWYLLANVDLRDNYGEYSIKLNLSDQGDPINSTTTLLPVQIQKFNYYPPVFVFPNASKLTFSLSSDQEPNKQLIMYYNNEIFEDIKITDSADEQCIDKWTPTFDIALMNASKTITNFFVLNKSAKNCTTQLQVNNLYDQAEAIDNIYQLRLTATLAQDVIKQENEASYVESIDIKLNFVDVNDEPEFNQTLGAWNINFLEATDDDPKQLPTNRQAFYPNVDDSDRIPKHYFLKSQNDSVTEAFEIDESTGNVSLKQQLDYLKASSYDFKMRVARNSSGVSSKDASSLEVIVTVIDINNHAPEFVQDSFFGAILQNTQNGATIVTLNATDLDEIDKDDLKYSINSDIVAYGNSIENAFLLNEDTGAITLNFQVDYNINGYFVFSVKVQDQQDQYGNGPFEDTSSVTIYIVTEEYILGFKFENTLDQVVGKKLPILKSISDSLGWDCHEQSIDKDSQSGYTYDNVTKANIYCVDGDTLVTSAKMKEKLNNINTFQLLKKALLESGILLQNFNTDTATEGNLESTLKTALISVSLVLGTLTLVLSVTFFLKARELKRRLNKLTRQEFGSDDSNMNRKGVNAPTTNMFTIEGSNPIFNHDTDDFIKADILSIHSGHSDLSGLEDNPEFDLHDTEKY</sequence>
<feature type="domain" description="Cadherin" evidence="9">
    <location>
        <begin position="1266"/>
        <end position="1349"/>
    </location>
</feature>
<evidence type="ECO:0000313" key="10">
    <source>
        <dbReference type="EMBL" id="CAH1127200.1"/>
    </source>
</evidence>
<keyword evidence="4" id="KW-0106">Calcium</keyword>
<keyword evidence="11" id="KW-1185">Reference proteome</keyword>
<feature type="signal peptide" evidence="8">
    <location>
        <begin position="1"/>
        <end position="19"/>
    </location>
</feature>
<dbReference type="PANTHER" id="PTHR24026:SF133">
    <property type="entry name" value="CADHERIN-RELATED FAMILY MEMBER 2"/>
    <property type="match status" value="1"/>
</dbReference>
<dbReference type="Pfam" id="PF00028">
    <property type="entry name" value="Cadherin"/>
    <property type="match status" value="2"/>
</dbReference>
<dbReference type="CDD" id="cd11304">
    <property type="entry name" value="Cadherin_repeat"/>
    <property type="match status" value="6"/>
</dbReference>
<evidence type="ECO:0000313" key="11">
    <source>
        <dbReference type="Proteomes" id="UP001152799"/>
    </source>
</evidence>
<feature type="domain" description="Cadherin" evidence="9">
    <location>
        <begin position="1373"/>
        <end position="1462"/>
    </location>
</feature>
<feature type="chain" id="PRO_5040188895" description="Cadherin domain-containing protein" evidence="8">
    <location>
        <begin position="20"/>
        <end position="1680"/>
    </location>
</feature>
<feature type="domain" description="Cadherin" evidence="9">
    <location>
        <begin position="529"/>
        <end position="610"/>
    </location>
</feature>
<feature type="domain" description="Cadherin" evidence="9">
    <location>
        <begin position="640"/>
        <end position="751"/>
    </location>
</feature>
<evidence type="ECO:0000256" key="8">
    <source>
        <dbReference type="SAM" id="SignalP"/>
    </source>
</evidence>
<keyword evidence="8" id="KW-0732">Signal</keyword>
<dbReference type="InterPro" id="IPR015919">
    <property type="entry name" value="Cadherin-like_sf"/>
</dbReference>
<reference evidence="10" key="1">
    <citation type="submission" date="2022-01" db="EMBL/GenBank/DDBJ databases">
        <authorList>
            <person name="King R."/>
        </authorList>
    </citation>
    <scope>NUCLEOTIDE SEQUENCE</scope>
</reference>
<feature type="domain" description="Cadherin" evidence="9">
    <location>
        <begin position="996"/>
        <end position="1097"/>
    </location>
</feature>
<dbReference type="InterPro" id="IPR020894">
    <property type="entry name" value="Cadherin_CS"/>
</dbReference>
<feature type="domain" description="Cadherin" evidence="9">
    <location>
        <begin position="407"/>
        <end position="505"/>
    </location>
</feature>
<dbReference type="GO" id="GO:0007156">
    <property type="term" value="P:homophilic cell adhesion via plasma membrane adhesion molecules"/>
    <property type="evidence" value="ECO:0007669"/>
    <property type="project" value="InterPro"/>
</dbReference>
<dbReference type="GO" id="GO:0005886">
    <property type="term" value="C:plasma membrane"/>
    <property type="evidence" value="ECO:0007669"/>
    <property type="project" value="UniProtKB-SubCell"/>
</dbReference>
<feature type="domain" description="Cadherin" evidence="9">
    <location>
        <begin position="777"/>
        <end position="854"/>
    </location>
</feature>
<evidence type="ECO:0000256" key="6">
    <source>
        <dbReference type="ARBA" id="ARBA00023136"/>
    </source>
</evidence>
<keyword evidence="3" id="KW-0677">Repeat</keyword>
<feature type="transmembrane region" description="Helical" evidence="7">
    <location>
        <begin position="1574"/>
        <end position="1595"/>
    </location>
</feature>
<keyword evidence="5 7" id="KW-1133">Transmembrane helix</keyword>
<keyword evidence="2 7" id="KW-0812">Transmembrane</keyword>
<evidence type="ECO:0000256" key="4">
    <source>
        <dbReference type="ARBA" id="ARBA00022837"/>
    </source>
</evidence>
<proteinExistence type="predicted"/>
<dbReference type="GO" id="GO:0005509">
    <property type="term" value="F:calcium ion binding"/>
    <property type="evidence" value="ECO:0007669"/>
    <property type="project" value="InterPro"/>
</dbReference>
<evidence type="ECO:0000256" key="2">
    <source>
        <dbReference type="ARBA" id="ARBA00022692"/>
    </source>
</evidence>
<evidence type="ECO:0000256" key="5">
    <source>
        <dbReference type="ARBA" id="ARBA00022989"/>
    </source>
</evidence>
<comment type="subcellular location">
    <subcellularLocation>
        <location evidence="1">Membrane</location>
    </subcellularLocation>
</comment>
<dbReference type="OrthoDB" id="6379298at2759"/>
<dbReference type="Proteomes" id="UP001152799">
    <property type="component" value="Chromosome 2"/>
</dbReference>
<dbReference type="SUPFAM" id="SSF49313">
    <property type="entry name" value="Cadherin-like"/>
    <property type="match status" value="7"/>
</dbReference>
<keyword evidence="6 7" id="KW-0472">Membrane</keyword>
<organism evidence="10 11">
    <name type="scientific">Ceutorhynchus assimilis</name>
    <name type="common">cabbage seed weevil</name>
    <dbReference type="NCBI Taxonomy" id="467358"/>
    <lineage>
        <taxon>Eukaryota</taxon>
        <taxon>Metazoa</taxon>
        <taxon>Ecdysozoa</taxon>
        <taxon>Arthropoda</taxon>
        <taxon>Hexapoda</taxon>
        <taxon>Insecta</taxon>
        <taxon>Pterygota</taxon>
        <taxon>Neoptera</taxon>
        <taxon>Endopterygota</taxon>
        <taxon>Coleoptera</taxon>
        <taxon>Polyphaga</taxon>
        <taxon>Cucujiformia</taxon>
        <taxon>Curculionidae</taxon>
        <taxon>Ceutorhynchinae</taxon>
        <taxon>Ceutorhynchus</taxon>
    </lineage>
</organism>
<protein>
    <recommendedName>
        <fullName evidence="9">Cadherin domain-containing protein</fullName>
    </recommendedName>
</protein>
<dbReference type="PANTHER" id="PTHR24026">
    <property type="entry name" value="FAT ATYPICAL CADHERIN-RELATED"/>
    <property type="match status" value="1"/>
</dbReference>
<gene>
    <name evidence="10" type="ORF">CEUTPL_LOCUS6000</name>
</gene>
<evidence type="ECO:0000256" key="7">
    <source>
        <dbReference type="SAM" id="Phobius"/>
    </source>
</evidence>
<dbReference type="Gene3D" id="2.60.40.60">
    <property type="entry name" value="Cadherins"/>
    <property type="match status" value="9"/>
</dbReference>
<evidence type="ECO:0000259" key="9">
    <source>
        <dbReference type="SMART" id="SM00112"/>
    </source>
</evidence>
<dbReference type="EMBL" id="OU892278">
    <property type="protein sequence ID" value="CAH1127200.1"/>
    <property type="molecule type" value="Genomic_DNA"/>
</dbReference>
<accession>A0A9P0DHW6</accession>
<dbReference type="PRINTS" id="PR00205">
    <property type="entry name" value="CADHERIN"/>
</dbReference>
<dbReference type="SMART" id="SM00112">
    <property type="entry name" value="CA"/>
    <property type="match status" value="10"/>
</dbReference>
<evidence type="ECO:0000256" key="3">
    <source>
        <dbReference type="ARBA" id="ARBA00022737"/>
    </source>
</evidence>
<dbReference type="PROSITE" id="PS00232">
    <property type="entry name" value="CADHERIN_1"/>
    <property type="match status" value="1"/>
</dbReference>
<evidence type="ECO:0000256" key="1">
    <source>
        <dbReference type="ARBA" id="ARBA00004370"/>
    </source>
</evidence>
<feature type="domain" description="Cadherin" evidence="9">
    <location>
        <begin position="280"/>
        <end position="368"/>
    </location>
</feature>